<feature type="compositionally biased region" description="Polar residues" evidence="1">
    <location>
        <begin position="44"/>
        <end position="53"/>
    </location>
</feature>
<evidence type="ECO:0000256" key="1">
    <source>
        <dbReference type="SAM" id="MobiDB-lite"/>
    </source>
</evidence>
<accession>A0AAD9WST1</accession>
<sequence length="90" mass="10190">MRRGADCLQPAPTLRLLFGGFLREEGQALATVVKPREEKPRPQVTFTIKNSNSEENDSRSKTTKRKKVDEGLCAFLKNCSFWFGVIVVMD</sequence>
<reference evidence="2" key="1">
    <citation type="journal article" date="2023" name="Plant J.">
        <title>Genome sequences and population genomics provide insights into the demographic history, inbreeding, and mutation load of two 'living fossil' tree species of Dipteronia.</title>
        <authorList>
            <person name="Feng Y."/>
            <person name="Comes H.P."/>
            <person name="Chen J."/>
            <person name="Zhu S."/>
            <person name="Lu R."/>
            <person name="Zhang X."/>
            <person name="Li P."/>
            <person name="Qiu J."/>
            <person name="Olsen K.M."/>
            <person name="Qiu Y."/>
        </authorList>
    </citation>
    <scope>NUCLEOTIDE SEQUENCE</scope>
    <source>
        <strain evidence="2">KIB01</strain>
    </source>
</reference>
<dbReference type="AlphaFoldDB" id="A0AAD9WST1"/>
<organism evidence="2 3">
    <name type="scientific">Dipteronia dyeriana</name>
    <dbReference type="NCBI Taxonomy" id="168575"/>
    <lineage>
        <taxon>Eukaryota</taxon>
        <taxon>Viridiplantae</taxon>
        <taxon>Streptophyta</taxon>
        <taxon>Embryophyta</taxon>
        <taxon>Tracheophyta</taxon>
        <taxon>Spermatophyta</taxon>
        <taxon>Magnoliopsida</taxon>
        <taxon>eudicotyledons</taxon>
        <taxon>Gunneridae</taxon>
        <taxon>Pentapetalae</taxon>
        <taxon>rosids</taxon>
        <taxon>malvids</taxon>
        <taxon>Sapindales</taxon>
        <taxon>Sapindaceae</taxon>
        <taxon>Hippocastanoideae</taxon>
        <taxon>Acereae</taxon>
        <taxon>Dipteronia</taxon>
    </lineage>
</organism>
<evidence type="ECO:0000313" key="3">
    <source>
        <dbReference type="Proteomes" id="UP001280121"/>
    </source>
</evidence>
<keyword evidence="3" id="KW-1185">Reference proteome</keyword>
<gene>
    <name evidence="2" type="ORF">Ddye_023599</name>
</gene>
<evidence type="ECO:0000313" key="2">
    <source>
        <dbReference type="EMBL" id="KAK2641836.1"/>
    </source>
</evidence>
<comment type="caution">
    <text evidence="2">The sequence shown here is derived from an EMBL/GenBank/DDBJ whole genome shotgun (WGS) entry which is preliminary data.</text>
</comment>
<name>A0AAD9WST1_9ROSI</name>
<proteinExistence type="predicted"/>
<protein>
    <submittedName>
        <fullName evidence="2">Uncharacterized protein</fullName>
    </submittedName>
</protein>
<dbReference type="Proteomes" id="UP001280121">
    <property type="component" value="Unassembled WGS sequence"/>
</dbReference>
<feature type="region of interest" description="Disordered" evidence="1">
    <location>
        <begin position="32"/>
        <end position="66"/>
    </location>
</feature>
<dbReference type="EMBL" id="JANJYI010000007">
    <property type="protein sequence ID" value="KAK2641836.1"/>
    <property type="molecule type" value="Genomic_DNA"/>
</dbReference>